<evidence type="ECO:0000256" key="3">
    <source>
        <dbReference type="ARBA" id="ARBA00009699"/>
    </source>
</evidence>
<keyword evidence="9 10" id="KW-0326">Glycosidase</keyword>
<evidence type="ECO:0000256" key="13">
    <source>
        <dbReference type="SAM" id="SignalP"/>
    </source>
</evidence>
<accession>A0A9Q0ALK2</accession>
<dbReference type="PANTHER" id="PTHR12145">
    <property type="entry name" value="MANNAN ENDO-1,6-ALPHA-MANNOSIDASE DCW1"/>
    <property type="match status" value="1"/>
</dbReference>
<evidence type="ECO:0000313" key="14">
    <source>
        <dbReference type="EMBL" id="KAI1868910.1"/>
    </source>
</evidence>
<keyword evidence="6 10" id="KW-0378">Hydrolase</keyword>
<feature type="transmembrane region" description="Helical" evidence="12">
    <location>
        <begin position="436"/>
        <end position="457"/>
    </location>
</feature>
<keyword evidence="15" id="KW-1185">Reference proteome</keyword>
<evidence type="ECO:0000256" key="5">
    <source>
        <dbReference type="ARBA" id="ARBA00022729"/>
    </source>
</evidence>
<name>A0A9Q0ALK2_9PEZI</name>
<dbReference type="Pfam" id="PF03663">
    <property type="entry name" value="Glyco_hydro_76"/>
    <property type="match status" value="1"/>
</dbReference>
<evidence type="ECO:0000256" key="2">
    <source>
        <dbReference type="ARBA" id="ARBA00004308"/>
    </source>
</evidence>
<evidence type="ECO:0000256" key="6">
    <source>
        <dbReference type="ARBA" id="ARBA00022801"/>
    </source>
</evidence>
<evidence type="ECO:0000256" key="7">
    <source>
        <dbReference type="ARBA" id="ARBA00023136"/>
    </source>
</evidence>
<dbReference type="PIRSF" id="PIRSF016302">
    <property type="entry name" value="Man_a_manosd"/>
    <property type="match status" value="1"/>
</dbReference>
<dbReference type="InterPro" id="IPR008928">
    <property type="entry name" value="6-hairpin_glycosidase_sf"/>
</dbReference>
<keyword evidence="5 13" id="KW-0732">Signal</keyword>
<evidence type="ECO:0000256" key="8">
    <source>
        <dbReference type="ARBA" id="ARBA00023180"/>
    </source>
</evidence>
<dbReference type="SUPFAM" id="SSF48208">
    <property type="entry name" value="Six-hairpin glycosidases"/>
    <property type="match status" value="1"/>
</dbReference>
<dbReference type="PANTHER" id="PTHR12145:SF41">
    <property type="entry name" value="MANNAN ENDO-1,6-ALPHA-MANNOSIDASE"/>
    <property type="match status" value="1"/>
</dbReference>
<evidence type="ECO:0000256" key="12">
    <source>
        <dbReference type="SAM" id="Phobius"/>
    </source>
</evidence>
<dbReference type="GO" id="GO:0016052">
    <property type="term" value="P:carbohydrate catabolic process"/>
    <property type="evidence" value="ECO:0007669"/>
    <property type="project" value="InterPro"/>
</dbReference>
<feature type="compositionally biased region" description="Low complexity" evidence="11">
    <location>
        <begin position="404"/>
        <end position="418"/>
    </location>
</feature>
<dbReference type="Gene3D" id="1.50.10.20">
    <property type="match status" value="1"/>
</dbReference>
<keyword evidence="12" id="KW-1133">Transmembrane helix</keyword>
<dbReference type="AlphaFoldDB" id="A0A9Q0ALK2"/>
<dbReference type="FunFam" id="1.50.10.20:FF:000006">
    <property type="entry name" value="Mannan endo-1,6-alpha-mannosidase"/>
    <property type="match status" value="1"/>
</dbReference>
<feature type="chain" id="PRO_5040472613" description="Mannan endo-1,6-alpha-mannosidase" evidence="13">
    <location>
        <begin position="21"/>
        <end position="459"/>
    </location>
</feature>
<evidence type="ECO:0000256" key="1">
    <source>
        <dbReference type="ARBA" id="ARBA00001452"/>
    </source>
</evidence>
<evidence type="ECO:0000256" key="9">
    <source>
        <dbReference type="ARBA" id="ARBA00023295"/>
    </source>
</evidence>
<dbReference type="InterPro" id="IPR005198">
    <property type="entry name" value="Glyco_hydro_76"/>
</dbReference>
<dbReference type="GO" id="GO:0009272">
    <property type="term" value="P:fungal-type cell wall biogenesis"/>
    <property type="evidence" value="ECO:0007669"/>
    <property type="project" value="TreeGrafter"/>
</dbReference>
<dbReference type="EMBL" id="JAFIMR010000016">
    <property type="protein sequence ID" value="KAI1868910.1"/>
    <property type="molecule type" value="Genomic_DNA"/>
</dbReference>
<evidence type="ECO:0000256" key="4">
    <source>
        <dbReference type="ARBA" id="ARBA00012350"/>
    </source>
</evidence>
<protein>
    <recommendedName>
        <fullName evidence="4 10">Mannan endo-1,6-alpha-mannosidase</fullName>
        <ecNumber evidence="4 10">3.2.1.101</ecNumber>
    </recommendedName>
</protein>
<keyword evidence="12" id="KW-0812">Transmembrane</keyword>
<comment type="similarity">
    <text evidence="3 10">Belongs to the glycosyl hydrolase 76 family.</text>
</comment>
<dbReference type="EC" id="3.2.1.101" evidence="4 10"/>
<dbReference type="InterPro" id="IPR014480">
    <property type="entry name" value="Mannan-1_6-alpha_mannosidase"/>
</dbReference>
<organism evidence="14 15">
    <name type="scientific">Neoarthrinium moseri</name>
    <dbReference type="NCBI Taxonomy" id="1658444"/>
    <lineage>
        <taxon>Eukaryota</taxon>
        <taxon>Fungi</taxon>
        <taxon>Dikarya</taxon>
        <taxon>Ascomycota</taxon>
        <taxon>Pezizomycotina</taxon>
        <taxon>Sordariomycetes</taxon>
        <taxon>Xylariomycetidae</taxon>
        <taxon>Amphisphaeriales</taxon>
        <taxon>Apiosporaceae</taxon>
        <taxon>Neoarthrinium</taxon>
    </lineage>
</organism>
<keyword evidence="8" id="KW-0325">Glycoprotein</keyword>
<evidence type="ECO:0000313" key="15">
    <source>
        <dbReference type="Proteomes" id="UP000829685"/>
    </source>
</evidence>
<dbReference type="Proteomes" id="UP000829685">
    <property type="component" value="Unassembled WGS sequence"/>
</dbReference>
<comment type="catalytic activity">
    <reaction evidence="1 10">
        <text>Random hydrolysis of (1-&gt;6)-alpha-D-mannosidic linkages in unbranched (1-&gt;6)-mannans.</text>
        <dbReference type="EC" id="3.2.1.101"/>
    </reaction>
</comment>
<sequence>MQLLSWRIWVICNVALKATAIDIDWTSDSSIKEGAATLAYGLLQYYTGNETGDVPGNLPDPYYWWEAGALFGTMIDYWAFTGDDTYVDITFQALQHQVGDDGDFMPQNQTLTEGNDDQGFWAMSAMTAAEMGFKDPDANGKQWLALAQAVFNEYVWRWDTSTCHGGLRWQVFTFNNGYDYKNSVSNGCFFNLASRLARYTGNTTYADWADNVWNWMSDVGFIDNDYNIYDGASDTDGCTEIDKSQWTYNAGMFLEGSAAMYSYTNGSEKWEQRTNGILKTASTVFFNNSVMFEPPCEPQNNCKTDSFSFKAYFVRWLAKTTQLMSSTYDTIHPLLLASARGAALQCSGTATGTAGRQISGSACGQHWVSGANYDGTSGVGQQMSGLSAVFYTLVKGAPVPFTSVTGGTSTGDSSGGSAKTDKTVAGPPPITTADKAGAGILTTLVLGGLGGGMWFMISE</sequence>
<dbReference type="GO" id="GO:0008496">
    <property type="term" value="F:mannan endo-1,6-alpha-mannosidase activity"/>
    <property type="evidence" value="ECO:0007669"/>
    <property type="project" value="UniProtKB-UniRule"/>
</dbReference>
<dbReference type="GO" id="GO:0012505">
    <property type="term" value="C:endomembrane system"/>
    <property type="evidence" value="ECO:0007669"/>
    <property type="project" value="UniProtKB-SubCell"/>
</dbReference>
<evidence type="ECO:0000256" key="10">
    <source>
        <dbReference type="PIRNR" id="PIRNR016302"/>
    </source>
</evidence>
<gene>
    <name evidence="14" type="ORF">JX265_006889</name>
</gene>
<proteinExistence type="inferred from homology"/>
<feature type="signal peptide" evidence="13">
    <location>
        <begin position="1"/>
        <end position="20"/>
    </location>
</feature>
<evidence type="ECO:0000256" key="11">
    <source>
        <dbReference type="SAM" id="MobiDB-lite"/>
    </source>
</evidence>
<keyword evidence="7 12" id="KW-0472">Membrane</keyword>
<reference evidence="14" key="1">
    <citation type="submission" date="2021-03" db="EMBL/GenBank/DDBJ databases">
        <title>Revisited historic fungal species revealed as producer of novel bioactive compounds through whole genome sequencing and comparative genomics.</title>
        <authorList>
            <person name="Vignolle G.A."/>
            <person name="Hochenegger N."/>
            <person name="Mach R.L."/>
            <person name="Mach-Aigner A.R."/>
            <person name="Javad Rahimi M."/>
            <person name="Salim K.A."/>
            <person name="Chan C.M."/>
            <person name="Lim L.B.L."/>
            <person name="Cai F."/>
            <person name="Druzhinina I.S."/>
            <person name="U'Ren J.M."/>
            <person name="Derntl C."/>
        </authorList>
    </citation>
    <scope>NUCLEOTIDE SEQUENCE</scope>
    <source>
        <strain evidence="14">TUCIM 5799</strain>
    </source>
</reference>
<feature type="region of interest" description="Disordered" evidence="11">
    <location>
        <begin position="404"/>
        <end position="430"/>
    </location>
</feature>
<comment type="caution">
    <text evidence="14">The sequence shown here is derived from an EMBL/GenBank/DDBJ whole genome shotgun (WGS) entry which is preliminary data.</text>
</comment>
<comment type="subcellular location">
    <subcellularLocation>
        <location evidence="2">Endomembrane system</location>
    </subcellularLocation>
</comment>